<evidence type="ECO:0000256" key="4">
    <source>
        <dbReference type="ARBA" id="ARBA00022448"/>
    </source>
</evidence>
<dbReference type="EMBL" id="DSJL01000011">
    <property type="protein sequence ID" value="HEF66288.1"/>
    <property type="molecule type" value="Genomic_DNA"/>
</dbReference>
<keyword evidence="11 13" id="KW-1006">Bacterial flagellum protein export</keyword>
<keyword evidence="15" id="KW-0966">Cell projection</keyword>
<sequence length="364" mass="40562">MASERTERATPRRREEARKRGQVPRSADLTSALALLAGAFFLPWYANSAATKLWGYLERTFREPLPHDLTAPQVLELAWVSGMTFLQLTLPILGLFLLVGVASTLLQAGVVFAPAVLKPDLRRIDPIAGFQRLFSRRGLFETAKALVKIAIVLAVTYPLIRRDLPRYADLTGAEPLVIAQALGQSIRDLAVRIGAAYLALAVLDYGYQRWDLEQRLRMTRHELKEELRQTEGDPEIKARIRRLQRQYAMRRMMAQVPTATVVVTNPTHLAVALRYEPTTMRAPVVVAKGAGAVAERITGIARQHAIPVLRNQPLAQALYRTVEVGQEIPVTLYEAVADIIAYVYQLRRATVPVSTGGPTTESWL</sequence>
<evidence type="ECO:0000256" key="1">
    <source>
        <dbReference type="ARBA" id="ARBA00004651"/>
    </source>
</evidence>
<evidence type="ECO:0000256" key="3">
    <source>
        <dbReference type="ARBA" id="ARBA00021622"/>
    </source>
</evidence>
<dbReference type="NCBIfam" id="TIGR00328">
    <property type="entry name" value="flhB"/>
    <property type="match status" value="1"/>
</dbReference>
<evidence type="ECO:0000256" key="12">
    <source>
        <dbReference type="ARBA" id="ARBA00025078"/>
    </source>
</evidence>
<dbReference type="GO" id="GO:0044780">
    <property type="term" value="P:bacterial-type flagellum assembly"/>
    <property type="evidence" value="ECO:0007669"/>
    <property type="project" value="InterPro"/>
</dbReference>
<evidence type="ECO:0000256" key="5">
    <source>
        <dbReference type="ARBA" id="ARBA00022475"/>
    </source>
</evidence>
<feature type="transmembrane region" description="Helical" evidence="13">
    <location>
        <begin position="92"/>
        <end position="117"/>
    </location>
</feature>
<accession>A0A7C1FRY9</accession>
<comment type="caution">
    <text evidence="13">Lacks conserved residue(s) required for the propagation of feature annotation.</text>
</comment>
<proteinExistence type="inferred from homology"/>
<feature type="transmembrane region" description="Helical" evidence="13">
    <location>
        <begin position="138"/>
        <end position="160"/>
    </location>
</feature>
<evidence type="ECO:0000256" key="6">
    <source>
        <dbReference type="ARBA" id="ARBA00022692"/>
    </source>
</evidence>
<evidence type="ECO:0000256" key="7">
    <source>
        <dbReference type="ARBA" id="ARBA00022795"/>
    </source>
</evidence>
<keyword evidence="15" id="KW-0282">Flagellum</keyword>
<evidence type="ECO:0000313" key="15">
    <source>
        <dbReference type="EMBL" id="HEF66288.1"/>
    </source>
</evidence>
<organism evidence="15">
    <name type="scientific">Thermomicrobium roseum</name>
    <dbReference type="NCBI Taxonomy" id="500"/>
    <lineage>
        <taxon>Bacteria</taxon>
        <taxon>Pseudomonadati</taxon>
        <taxon>Thermomicrobiota</taxon>
        <taxon>Thermomicrobia</taxon>
        <taxon>Thermomicrobiales</taxon>
        <taxon>Thermomicrobiaceae</taxon>
        <taxon>Thermomicrobium</taxon>
    </lineage>
</organism>
<dbReference type="PANTHER" id="PTHR30531">
    <property type="entry name" value="FLAGELLAR BIOSYNTHETIC PROTEIN FLHB"/>
    <property type="match status" value="1"/>
</dbReference>
<keyword evidence="5 13" id="KW-1003">Cell membrane</keyword>
<evidence type="ECO:0000256" key="14">
    <source>
        <dbReference type="SAM" id="MobiDB-lite"/>
    </source>
</evidence>
<name>A0A7C1FRY9_THERO</name>
<keyword evidence="6 13" id="KW-0812">Transmembrane</keyword>
<evidence type="ECO:0000256" key="8">
    <source>
        <dbReference type="ARBA" id="ARBA00022927"/>
    </source>
</evidence>
<comment type="caution">
    <text evidence="15">The sequence shown here is derived from an EMBL/GenBank/DDBJ whole genome shotgun (WGS) entry which is preliminary data.</text>
</comment>
<keyword evidence="10 13" id="KW-0472">Membrane</keyword>
<evidence type="ECO:0000256" key="2">
    <source>
        <dbReference type="ARBA" id="ARBA00010690"/>
    </source>
</evidence>
<evidence type="ECO:0000256" key="9">
    <source>
        <dbReference type="ARBA" id="ARBA00022989"/>
    </source>
</evidence>
<dbReference type="PANTHER" id="PTHR30531:SF12">
    <property type="entry name" value="FLAGELLAR BIOSYNTHETIC PROTEIN FLHB"/>
    <property type="match status" value="1"/>
</dbReference>
<gene>
    <name evidence="13 15" type="primary">flhB</name>
    <name evidence="15" type="ORF">ENP47_11940</name>
</gene>
<dbReference type="Gene3D" id="6.10.250.2080">
    <property type="match status" value="1"/>
</dbReference>
<feature type="region of interest" description="Disordered" evidence="14">
    <location>
        <begin position="1"/>
        <end position="23"/>
    </location>
</feature>
<dbReference type="Gene3D" id="3.40.1690.10">
    <property type="entry name" value="secretion proteins EscU"/>
    <property type="match status" value="1"/>
</dbReference>
<dbReference type="FunFam" id="3.40.1690.10:FF:000001">
    <property type="entry name" value="Flagellar biosynthetic protein FlhB"/>
    <property type="match status" value="1"/>
</dbReference>
<comment type="similarity">
    <text evidence="2 13">Belongs to the type III secretion exporter family.</text>
</comment>
<evidence type="ECO:0000256" key="13">
    <source>
        <dbReference type="RuleBase" id="RU364091"/>
    </source>
</evidence>
<dbReference type="InterPro" id="IPR006135">
    <property type="entry name" value="T3SS_substrate_exporter"/>
</dbReference>
<evidence type="ECO:0000256" key="11">
    <source>
        <dbReference type="ARBA" id="ARBA00023225"/>
    </source>
</evidence>
<dbReference type="InterPro" id="IPR029025">
    <property type="entry name" value="T3SS_substrate_exporter_C"/>
</dbReference>
<keyword evidence="4 13" id="KW-0813">Transport</keyword>
<keyword evidence="7 13" id="KW-1005">Bacterial flagellum biogenesis</keyword>
<dbReference type="AlphaFoldDB" id="A0A7C1FRY9"/>
<dbReference type="PRINTS" id="PR00950">
    <property type="entry name" value="TYPE3IMSPROT"/>
</dbReference>
<dbReference type="Pfam" id="PF01312">
    <property type="entry name" value="Bac_export_2"/>
    <property type="match status" value="1"/>
</dbReference>
<dbReference type="SUPFAM" id="SSF160544">
    <property type="entry name" value="EscU C-terminal domain-like"/>
    <property type="match status" value="1"/>
</dbReference>
<dbReference type="GO" id="GO:0009306">
    <property type="term" value="P:protein secretion"/>
    <property type="evidence" value="ECO:0007669"/>
    <property type="project" value="InterPro"/>
</dbReference>
<dbReference type="InterPro" id="IPR006136">
    <property type="entry name" value="FlhB"/>
</dbReference>
<keyword evidence="9 13" id="KW-1133">Transmembrane helix</keyword>
<feature type="compositionally biased region" description="Basic and acidic residues" evidence="14">
    <location>
        <begin position="1"/>
        <end position="19"/>
    </location>
</feature>
<keyword evidence="8 13" id="KW-0653">Protein transport</keyword>
<evidence type="ECO:0000256" key="10">
    <source>
        <dbReference type="ARBA" id="ARBA00023136"/>
    </source>
</evidence>
<keyword evidence="15" id="KW-0969">Cilium</keyword>
<reference evidence="15" key="1">
    <citation type="journal article" date="2020" name="mSystems">
        <title>Genome- and Community-Level Interaction Insights into Carbon Utilization and Element Cycling Functions of Hydrothermarchaeota in Hydrothermal Sediment.</title>
        <authorList>
            <person name="Zhou Z."/>
            <person name="Liu Y."/>
            <person name="Xu W."/>
            <person name="Pan J."/>
            <person name="Luo Z.H."/>
            <person name="Li M."/>
        </authorList>
    </citation>
    <scope>NUCLEOTIDE SEQUENCE [LARGE SCALE GENOMIC DNA]</scope>
    <source>
        <strain evidence="15">SpSt-222</strain>
    </source>
</reference>
<comment type="subcellular location">
    <subcellularLocation>
        <location evidence="1">Cell membrane</location>
        <topology evidence="1">Multi-pass membrane protein</topology>
    </subcellularLocation>
</comment>
<comment type="function">
    <text evidence="12 13">Required for formation of the rod structure in the basal body of the flagellar apparatus. Together with FliI and FliH, may constitute the export apparatus of flagellin.</text>
</comment>
<dbReference type="GO" id="GO:0005886">
    <property type="term" value="C:plasma membrane"/>
    <property type="evidence" value="ECO:0007669"/>
    <property type="project" value="UniProtKB-SubCell"/>
</dbReference>
<protein>
    <recommendedName>
        <fullName evidence="3 13">Flagellar biosynthetic protein FlhB</fullName>
    </recommendedName>
</protein>